<protein>
    <submittedName>
        <fullName evidence="1">Uncharacterized protein</fullName>
    </submittedName>
</protein>
<reference evidence="1" key="1">
    <citation type="journal article" date="2010" name="BMC Genomics">
        <title>Genomes of three tomato pathogens within the Ralstonia solanacearum species complex reveal significant evolutionary divergence.</title>
        <authorList>
            <person name="Remenant B."/>
            <person name="Coupat-Goutaland B."/>
            <person name="Guidot A."/>
            <person name="Cellier G."/>
            <person name="Wicker E."/>
            <person name="Allen C."/>
            <person name="Fegan M."/>
            <person name="Pruvost O."/>
            <person name="Elbaz M."/>
            <person name="Calteau A."/>
            <person name="Salvignol G."/>
            <person name="Mornico D."/>
            <person name="Mangenot S."/>
            <person name="Barbe V."/>
            <person name="Medigue C."/>
            <person name="Prior P."/>
        </authorList>
    </citation>
    <scope>NUCLEOTIDE SEQUENCE [LARGE SCALE GENOMIC DNA]</scope>
    <source>
        <strain evidence="1">CFBP2957</strain>
        <plasmid evidence="1">RCFBPv3_mp</plasmid>
    </source>
</reference>
<evidence type="ECO:0000313" key="1">
    <source>
        <dbReference type="EMBL" id="CBJ54138.1"/>
    </source>
</evidence>
<dbReference type="EMBL" id="FP885907">
    <property type="protein sequence ID" value="CBJ54138.1"/>
    <property type="molecule type" value="Genomic_DNA"/>
</dbReference>
<reference evidence="1" key="2">
    <citation type="submission" date="2010-02" db="EMBL/GenBank/DDBJ databases">
        <authorList>
            <person name="Genoscope - CEA"/>
        </authorList>
    </citation>
    <scope>NUCLEOTIDE SEQUENCE</scope>
    <source>
        <strain evidence="1">CFBP2957</strain>
        <plasmid evidence="1">RCFBPv3_mp</plasmid>
    </source>
</reference>
<keyword evidence="1" id="KW-0614">Plasmid</keyword>
<gene>
    <name evidence="1" type="ORF">RCFBP_mp30050</name>
</gene>
<name>D8P5F2_RALSL</name>
<sequence length="70" mass="7927">MPIAYCLLPIAYCLFGAQVIPVLNRMPRVLRLPDASGRVAPRLRAMRLTPSALRVVRFVVNCRVRRPDLP</sequence>
<proteinExistence type="predicted"/>
<geneLocation type="plasmid" evidence="1">
    <name>RCFBPv3_mp</name>
</geneLocation>
<accession>D8P5F2</accession>
<organism evidence="1">
    <name type="scientific">Ralstonia solanacearum CFBP2957</name>
    <dbReference type="NCBI Taxonomy" id="859656"/>
    <lineage>
        <taxon>Bacteria</taxon>
        <taxon>Pseudomonadati</taxon>
        <taxon>Pseudomonadota</taxon>
        <taxon>Betaproteobacteria</taxon>
        <taxon>Burkholderiales</taxon>
        <taxon>Burkholderiaceae</taxon>
        <taxon>Ralstonia</taxon>
        <taxon>Ralstonia solanacearum species complex</taxon>
    </lineage>
</organism>
<dbReference type="AlphaFoldDB" id="D8P5F2"/>